<sequence length="266" mass="30266">MTEPVRHDIPADLLQPLWLRSRESLADDRLIYDPVAAAACSQCSLKPECLKGNVPQQQLLHASLALICDRQIQQFLRRHPDGRIVNLGSGLDTRFYRVDNGRCRWFDVDVGENLLWRQRLFHRSERYRMLPGSTSDLSWLQALPSMSGAPVMVLCDEALLASSEPELAQVVQSLACHFGRFELCLVVAGDLCQSSLASKMGVEKSLGHALRDPQRKILQWLPWATAVGRYSPLDSTCARWRSWQRWLARIPGLKFRVLPVLLHIYL</sequence>
<dbReference type="PIRSF" id="PIRSF028177">
    <property type="entry name" value="Polyketide_synth_Omtfrase_TcmP"/>
    <property type="match status" value="1"/>
</dbReference>
<dbReference type="Proteomes" id="UP000031278">
    <property type="component" value="Unassembled WGS sequence"/>
</dbReference>
<dbReference type="Gene3D" id="3.40.50.150">
    <property type="entry name" value="Vaccinia Virus protein VP39"/>
    <property type="match status" value="1"/>
</dbReference>
<dbReference type="InterPro" id="IPR029063">
    <property type="entry name" value="SAM-dependent_MTases_sf"/>
</dbReference>
<evidence type="ECO:0000313" key="3">
    <source>
        <dbReference type="EMBL" id="KHT65259.1"/>
    </source>
</evidence>
<proteinExistence type="predicted"/>
<dbReference type="GO" id="GO:0032259">
    <property type="term" value="P:methylation"/>
    <property type="evidence" value="ECO:0007669"/>
    <property type="project" value="UniProtKB-KW"/>
</dbReference>
<dbReference type="InterPro" id="IPR016874">
    <property type="entry name" value="TcmP-like"/>
</dbReference>
<protein>
    <submittedName>
        <fullName evidence="3">Methyltransferase</fullName>
    </submittedName>
</protein>
<gene>
    <name evidence="3" type="ORF">RJ45_01775</name>
</gene>
<dbReference type="EMBL" id="JWLZ01000015">
    <property type="protein sequence ID" value="KHT65259.1"/>
    <property type="molecule type" value="Genomic_DNA"/>
</dbReference>
<dbReference type="PANTHER" id="PTHR43619:SF2">
    <property type="entry name" value="S-ADENOSYL-L-METHIONINE-DEPENDENT METHYLTRANSFERASES SUPERFAMILY PROTEIN"/>
    <property type="match status" value="1"/>
</dbReference>
<evidence type="ECO:0000256" key="2">
    <source>
        <dbReference type="ARBA" id="ARBA00022679"/>
    </source>
</evidence>
<accession>A0A0B9G9K9</accession>
<organism evidence="3 4">
    <name type="scientific">Photobacterium gaetbulicola</name>
    <dbReference type="NCBI Taxonomy" id="1295392"/>
    <lineage>
        <taxon>Bacteria</taxon>
        <taxon>Pseudomonadati</taxon>
        <taxon>Pseudomonadota</taxon>
        <taxon>Gammaproteobacteria</taxon>
        <taxon>Vibrionales</taxon>
        <taxon>Vibrionaceae</taxon>
        <taxon>Photobacterium</taxon>
    </lineage>
</organism>
<dbReference type="PANTHER" id="PTHR43619">
    <property type="entry name" value="S-ADENOSYL-L-METHIONINE-DEPENDENT METHYLTRANSFERASE YKTD-RELATED"/>
    <property type="match status" value="1"/>
</dbReference>
<dbReference type="Pfam" id="PF04072">
    <property type="entry name" value="LCM"/>
    <property type="match status" value="1"/>
</dbReference>
<dbReference type="InterPro" id="IPR007213">
    <property type="entry name" value="Ppm1/Ppm2/Tcmp"/>
</dbReference>
<dbReference type="RefSeq" id="WP_039457139.1">
    <property type="nucleotide sequence ID" value="NZ_JWLZ01000015.1"/>
</dbReference>
<keyword evidence="2 3" id="KW-0808">Transferase</keyword>
<evidence type="ECO:0000313" key="4">
    <source>
        <dbReference type="Proteomes" id="UP000031278"/>
    </source>
</evidence>
<dbReference type="GO" id="GO:0008168">
    <property type="term" value="F:methyltransferase activity"/>
    <property type="evidence" value="ECO:0007669"/>
    <property type="project" value="UniProtKB-KW"/>
</dbReference>
<keyword evidence="1 3" id="KW-0489">Methyltransferase</keyword>
<dbReference type="SUPFAM" id="SSF53335">
    <property type="entry name" value="S-adenosyl-L-methionine-dependent methyltransferases"/>
    <property type="match status" value="1"/>
</dbReference>
<evidence type="ECO:0000256" key="1">
    <source>
        <dbReference type="ARBA" id="ARBA00022603"/>
    </source>
</evidence>
<name>A0A0B9G9K9_9GAMM</name>
<dbReference type="AlphaFoldDB" id="A0A0B9G9K9"/>
<comment type="caution">
    <text evidence="3">The sequence shown here is derived from an EMBL/GenBank/DDBJ whole genome shotgun (WGS) entry which is preliminary data.</text>
</comment>
<reference evidence="3 4" key="1">
    <citation type="submission" date="2014-12" db="EMBL/GenBank/DDBJ databases">
        <title>Genome sequencing of Photobacterium gaetbulicola AD005a.</title>
        <authorList>
            <person name="Adrian T.G.S."/>
            <person name="Chan K.G."/>
        </authorList>
    </citation>
    <scope>NUCLEOTIDE SEQUENCE [LARGE SCALE GENOMIC DNA]</scope>
    <source>
        <strain evidence="3 4">AD005a</strain>
    </source>
</reference>